<organism evidence="3 4">
    <name type="scientific">Cyanidium caldarium</name>
    <name type="common">Red alga</name>
    <dbReference type="NCBI Taxonomy" id="2771"/>
    <lineage>
        <taxon>Eukaryota</taxon>
        <taxon>Rhodophyta</taxon>
        <taxon>Bangiophyceae</taxon>
        <taxon>Cyanidiales</taxon>
        <taxon>Cyanidiaceae</taxon>
        <taxon>Cyanidium</taxon>
    </lineage>
</organism>
<dbReference type="Gene3D" id="3.40.1130.10">
    <property type="entry name" value="Glycerol-3-phosphate (1)-acyltransferase"/>
    <property type="match status" value="1"/>
</dbReference>
<feature type="region of interest" description="Disordered" evidence="1">
    <location>
        <begin position="58"/>
        <end position="95"/>
    </location>
</feature>
<dbReference type="PANTHER" id="PTHR35695:SF1">
    <property type="entry name" value="GLYCEROL-3-PHOSPHATE ACYLTRANSFERASE, CHLOROPLASTIC"/>
    <property type="match status" value="1"/>
</dbReference>
<dbReference type="InterPro" id="IPR016222">
    <property type="entry name" value="G3P_O-acylTrfase_chlp"/>
</dbReference>
<feature type="compositionally biased region" description="Low complexity" evidence="1">
    <location>
        <begin position="69"/>
        <end position="78"/>
    </location>
</feature>
<feature type="domain" description="Phospholipid/glycerol acyltransferase" evidence="2">
    <location>
        <begin position="243"/>
        <end position="398"/>
    </location>
</feature>
<accession>A0AAV9J037</accession>
<dbReference type="Pfam" id="PF01553">
    <property type="entry name" value="Acyltransferase"/>
    <property type="match status" value="1"/>
</dbReference>
<dbReference type="Proteomes" id="UP001301350">
    <property type="component" value="Unassembled WGS sequence"/>
</dbReference>
<dbReference type="EMBL" id="JANCYW010000013">
    <property type="protein sequence ID" value="KAK4537698.1"/>
    <property type="molecule type" value="Genomic_DNA"/>
</dbReference>
<evidence type="ECO:0000259" key="2">
    <source>
        <dbReference type="Pfam" id="PF01553"/>
    </source>
</evidence>
<evidence type="ECO:0000313" key="3">
    <source>
        <dbReference type="EMBL" id="KAK4537698.1"/>
    </source>
</evidence>
<dbReference type="AlphaFoldDB" id="A0AAV9J037"/>
<dbReference type="PANTHER" id="PTHR35695">
    <property type="entry name" value="GLYCEROL-3-PHOSPHATE ACYLTRANSFERASE, CHLOROPLASTIC"/>
    <property type="match status" value="1"/>
</dbReference>
<dbReference type="GO" id="GO:0004366">
    <property type="term" value="F:glycerol-3-phosphate O-acyltransferase activity"/>
    <property type="evidence" value="ECO:0007669"/>
    <property type="project" value="InterPro"/>
</dbReference>
<sequence length="480" mass="53103">MESEGAVDGRPAPRSSVGFVGSVGRWARTGQRRPWGVRLRARASSAWRTVTVASAAGSGNVARTTLTTPPFSSSASSSSPPPPPPPPPPQTRFRFAPPDAAAAAAASRGADDWVAVPFPERLERLLAAGKLDERRGHVLRQWYETYEAAARQAAADGVLLEYGCASGDEDTVRQWCSEHFATLFDILVYQQQHPFHFAPYHRAVRGPPFDYAAFGNLMSRPLCDLKRSHMDAQSAAVFQRIVEQLQAGDNVCLLGNHQSEADPFAIYHMFRHHFGAAGAHLAQSMIYMAGDRVREDPLAAPFSAGRSMLTVYSRKHMNDEPERRAEKQMHNRRTLKEMERLFSQGGQCVWFAPSGGRDRRSPATGRVECAPFDADAIELFRLSAARAARACHYYPMAIGTFVMMPPPDAVERDKGESRVVRYAPLWMSLMPELDWAEVEAAAGNGPAASMSKAEAREARSRYIYERIARQYQQMGAYDAQ</sequence>
<dbReference type="GO" id="GO:0009570">
    <property type="term" value="C:chloroplast stroma"/>
    <property type="evidence" value="ECO:0007669"/>
    <property type="project" value="TreeGrafter"/>
</dbReference>
<name>A0AAV9J037_CYACA</name>
<feature type="compositionally biased region" description="Pro residues" evidence="1">
    <location>
        <begin position="79"/>
        <end position="90"/>
    </location>
</feature>
<comment type="caution">
    <text evidence="3">The sequence shown here is derived from an EMBL/GenBank/DDBJ whole genome shotgun (WGS) entry which is preliminary data.</text>
</comment>
<dbReference type="InterPro" id="IPR002123">
    <property type="entry name" value="Plipid/glycerol_acylTrfase"/>
</dbReference>
<gene>
    <name evidence="3" type="ORF">CDCA_CDCA13G3723</name>
</gene>
<keyword evidence="4" id="KW-1185">Reference proteome</keyword>
<feature type="region of interest" description="Disordered" evidence="1">
    <location>
        <begin position="1"/>
        <end position="25"/>
    </location>
</feature>
<reference evidence="3 4" key="1">
    <citation type="submission" date="2022-07" db="EMBL/GenBank/DDBJ databases">
        <title>Genome-wide signatures of adaptation to extreme environments.</title>
        <authorList>
            <person name="Cho C.H."/>
            <person name="Yoon H.S."/>
        </authorList>
    </citation>
    <scope>NUCLEOTIDE SEQUENCE [LARGE SCALE GENOMIC DNA]</scope>
    <source>
        <strain evidence="3 4">DBV 063 E5</strain>
    </source>
</reference>
<evidence type="ECO:0000313" key="4">
    <source>
        <dbReference type="Proteomes" id="UP001301350"/>
    </source>
</evidence>
<dbReference type="SUPFAM" id="SSF69593">
    <property type="entry name" value="Glycerol-3-phosphate (1)-acyltransferase"/>
    <property type="match status" value="1"/>
</dbReference>
<evidence type="ECO:0000256" key="1">
    <source>
        <dbReference type="SAM" id="MobiDB-lite"/>
    </source>
</evidence>
<dbReference type="GO" id="GO:0006655">
    <property type="term" value="P:phosphatidylglycerol biosynthetic process"/>
    <property type="evidence" value="ECO:0007669"/>
    <property type="project" value="TreeGrafter"/>
</dbReference>
<proteinExistence type="predicted"/>
<protein>
    <recommendedName>
        <fullName evidence="2">Phospholipid/glycerol acyltransferase domain-containing protein</fullName>
    </recommendedName>
</protein>